<evidence type="ECO:0000256" key="1">
    <source>
        <dbReference type="SAM" id="Phobius"/>
    </source>
</evidence>
<keyword evidence="1" id="KW-0812">Transmembrane</keyword>
<dbReference type="Proteomes" id="UP001499851">
    <property type="component" value="Unassembled WGS sequence"/>
</dbReference>
<keyword evidence="1" id="KW-0472">Membrane</keyword>
<organism evidence="2 3">
    <name type="scientific">Glycomyces endophyticus</name>
    <dbReference type="NCBI Taxonomy" id="480996"/>
    <lineage>
        <taxon>Bacteria</taxon>
        <taxon>Bacillati</taxon>
        <taxon>Actinomycetota</taxon>
        <taxon>Actinomycetes</taxon>
        <taxon>Glycomycetales</taxon>
        <taxon>Glycomycetaceae</taxon>
        <taxon>Glycomyces</taxon>
    </lineage>
</organism>
<comment type="caution">
    <text evidence="2">The sequence shown here is derived from an EMBL/GenBank/DDBJ whole genome shotgun (WGS) entry which is preliminary data.</text>
</comment>
<accession>A0ABN2G7T1</accession>
<keyword evidence="3" id="KW-1185">Reference proteome</keyword>
<feature type="transmembrane region" description="Helical" evidence="1">
    <location>
        <begin position="127"/>
        <end position="152"/>
    </location>
</feature>
<reference evidence="2 3" key="1">
    <citation type="journal article" date="2019" name="Int. J. Syst. Evol. Microbiol.">
        <title>The Global Catalogue of Microorganisms (GCM) 10K type strain sequencing project: providing services to taxonomists for standard genome sequencing and annotation.</title>
        <authorList>
            <consortium name="The Broad Institute Genomics Platform"/>
            <consortium name="The Broad Institute Genome Sequencing Center for Infectious Disease"/>
            <person name="Wu L."/>
            <person name="Ma J."/>
        </authorList>
    </citation>
    <scope>NUCLEOTIDE SEQUENCE [LARGE SCALE GENOMIC DNA]</scope>
    <source>
        <strain evidence="2 3">JCM 16001</strain>
    </source>
</reference>
<keyword evidence="1" id="KW-1133">Transmembrane helix</keyword>
<gene>
    <name evidence="2" type="ORF">GCM10009830_10080</name>
</gene>
<proteinExistence type="predicted"/>
<evidence type="ECO:0000313" key="2">
    <source>
        <dbReference type="EMBL" id="GAA1666404.1"/>
    </source>
</evidence>
<name>A0ABN2G7T1_9ACTN</name>
<sequence>MGADDRRRPHPAVTAVLLTVVGAILLAFPLALHANVTALVDGYRAAHGQAGVPGTALVETAYNGRGERVCTGTFTPDDGGPAVETRIEVVGACETGQQVEARLMPGRPSPFIGYDDPRAWETGSRDWAMYVPLVILFALLSLPLVLLIAMIATRLTKRLLHGPDAPKR</sequence>
<evidence type="ECO:0000313" key="3">
    <source>
        <dbReference type="Proteomes" id="UP001499851"/>
    </source>
</evidence>
<dbReference type="EMBL" id="BAAAQF010000004">
    <property type="protein sequence ID" value="GAA1666404.1"/>
    <property type="molecule type" value="Genomic_DNA"/>
</dbReference>
<dbReference type="RefSeq" id="WP_344482569.1">
    <property type="nucleotide sequence ID" value="NZ_BAAAQF010000004.1"/>
</dbReference>
<evidence type="ECO:0008006" key="4">
    <source>
        <dbReference type="Google" id="ProtNLM"/>
    </source>
</evidence>
<feature type="transmembrane region" description="Helical" evidence="1">
    <location>
        <begin position="12"/>
        <end position="32"/>
    </location>
</feature>
<protein>
    <recommendedName>
        <fullName evidence="4">DUF3592 domain-containing protein</fullName>
    </recommendedName>
</protein>